<evidence type="ECO:0000313" key="20">
    <source>
        <dbReference type="EMBL" id="WGZ92111.1"/>
    </source>
</evidence>
<evidence type="ECO:0000256" key="7">
    <source>
        <dbReference type="ARBA" id="ARBA00022553"/>
    </source>
</evidence>
<evidence type="ECO:0000256" key="17">
    <source>
        <dbReference type="ARBA" id="ARBA00025207"/>
    </source>
</evidence>
<evidence type="ECO:0000256" key="6">
    <source>
        <dbReference type="ARBA" id="ARBA00022475"/>
    </source>
</evidence>
<keyword evidence="11" id="KW-0547">Nucleotide-binding</keyword>
<evidence type="ECO:0000256" key="2">
    <source>
        <dbReference type="ARBA" id="ARBA00004236"/>
    </source>
</evidence>
<dbReference type="SMART" id="SM00091">
    <property type="entry name" value="PAS"/>
    <property type="match status" value="1"/>
</dbReference>
<accession>A0AA95HCA8</accession>
<dbReference type="KEGG" id="tdu:QJT80_06425"/>
<dbReference type="Gene3D" id="3.30.450.20">
    <property type="entry name" value="PAS domain"/>
    <property type="match status" value="1"/>
</dbReference>
<keyword evidence="5" id="KW-0813">Transport</keyword>
<name>A0AA95HCA8_9GAMM</name>
<keyword evidence="9" id="KW-0808">Transferase</keyword>
<evidence type="ECO:0000256" key="15">
    <source>
        <dbReference type="ARBA" id="ARBA00023012"/>
    </source>
</evidence>
<gene>
    <name evidence="20" type="primary">phoR</name>
    <name evidence="20" type="ORF">QJT80_06425</name>
</gene>
<dbReference type="InterPro" id="IPR003594">
    <property type="entry name" value="HATPase_dom"/>
</dbReference>
<dbReference type="GO" id="GO:0006817">
    <property type="term" value="P:phosphate ion transport"/>
    <property type="evidence" value="ECO:0007669"/>
    <property type="project" value="UniProtKB-KW"/>
</dbReference>
<dbReference type="SUPFAM" id="SSF55785">
    <property type="entry name" value="PYP-like sensor domain (PAS domain)"/>
    <property type="match status" value="1"/>
</dbReference>
<dbReference type="SUPFAM" id="SSF47384">
    <property type="entry name" value="Homodimeric domain of signal transducing histidine kinase"/>
    <property type="match status" value="1"/>
</dbReference>
<evidence type="ECO:0000256" key="12">
    <source>
        <dbReference type="ARBA" id="ARBA00022777"/>
    </source>
</evidence>
<evidence type="ECO:0000259" key="19">
    <source>
        <dbReference type="PROSITE" id="PS50109"/>
    </source>
</evidence>
<dbReference type="Pfam" id="PF11808">
    <property type="entry name" value="PhoR"/>
    <property type="match status" value="1"/>
</dbReference>
<evidence type="ECO:0000256" key="8">
    <source>
        <dbReference type="ARBA" id="ARBA00022592"/>
    </source>
</evidence>
<dbReference type="GO" id="GO:0000155">
    <property type="term" value="F:phosphorelay sensor kinase activity"/>
    <property type="evidence" value="ECO:0007669"/>
    <property type="project" value="InterPro"/>
</dbReference>
<evidence type="ECO:0000256" key="10">
    <source>
        <dbReference type="ARBA" id="ARBA00022692"/>
    </source>
</evidence>
<keyword evidence="8" id="KW-0592">Phosphate transport</keyword>
<dbReference type="InterPro" id="IPR000014">
    <property type="entry name" value="PAS"/>
</dbReference>
<reference evidence="20" key="2">
    <citation type="submission" date="2023-04" db="EMBL/GenBank/DDBJ databases">
        <authorList>
            <person name="Beletskiy A.V."/>
            <person name="Mardanov A.V."/>
            <person name="Ravin N.V."/>
        </authorList>
    </citation>
    <scope>NUCLEOTIDE SEQUENCE</scope>
    <source>
        <strain evidence="20">GKL-01</strain>
    </source>
</reference>
<comment type="catalytic activity">
    <reaction evidence="1">
        <text>ATP + protein L-histidine = ADP + protein N-phospho-L-histidine.</text>
        <dbReference type="EC" id="2.7.13.3"/>
    </reaction>
</comment>
<evidence type="ECO:0000256" key="14">
    <source>
        <dbReference type="ARBA" id="ARBA00022989"/>
    </source>
</evidence>
<keyword evidence="12 20" id="KW-0418">Kinase</keyword>
<evidence type="ECO:0000256" key="3">
    <source>
        <dbReference type="ARBA" id="ARBA00012438"/>
    </source>
</evidence>
<dbReference type="PANTHER" id="PTHR45453">
    <property type="entry name" value="PHOSPHATE REGULON SENSOR PROTEIN PHOR"/>
    <property type="match status" value="1"/>
</dbReference>
<dbReference type="SUPFAM" id="SSF55874">
    <property type="entry name" value="ATPase domain of HSP90 chaperone/DNA topoisomerase II/histidine kinase"/>
    <property type="match status" value="1"/>
</dbReference>
<dbReference type="Gene3D" id="1.10.287.130">
    <property type="match status" value="1"/>
</dbReference>
<dbReference type="Proteomes" id="UP001300672">
    <property type="component" value="Chromosome"/>
</dbReference>
<dbReference type="FunFam" id="1.10.287.130:FF:000001">
    <property type="entry name" value="Two-component sensor histidine kinase"/>
    <property type="match status" value="1"/>
</dbReference>
<comment type="subcellular location">
    <subcellularLocation>
        <location evidence="2">Cell membrane</location>
    </subcellularLocation>
</comment>
<dbReference type="Pfam" id="PF00512">
    <property type="entry name" value="HisKA"/>
    <property type="match status" value="1"/>
</dbReference>
<dbReference type="PROSITE" id="PS50109">
    <property type="entry name" value="HIS_KIN"/>
    <property type="match status" value="1"/>
</dbReference>
<dbReference type="GO" id="GO:0004721">
    <property type="term" value="F:phosphoprotein phosphatase activity"/>
    <property type="evidence" value="ECO:0007669"/>
    <property type="project" value="InterPro"/>
</dbReference>
<dbReference type="NCBIfam" id="TIGR02966">
    <property type="entry name" value="phoR_proteo"/>
    <property type="match status" value="1"/>
</dbReference>
<dbReference type="InterPro" id="IPR036097">
    <property type="entry name" value="HisK_dim/P_sf"/>
</dbReference>
<keyword evidence="14 18" id="KW-1133">Transmembrane helix</keyword>
<dbReference type="InterPro" id="IPR035965">
    <property type="entry name" value="PAS-like_dom_sf"/>
</dbReference>
<dbReference type="Gene3D" id="3.30.565.10">
    <property type="entry name" value="Histidine kinase-like ATPase, C-terminal domain"/>
    <property type="match status" value="1"/>
</dbReference>
<keyword evidence="6" id="KW-1003">Cell membrane</keyword>
<sequence>MNDYWGVERYRFGLILGIGALIAFVTPYPWEVLTGVLAAYIGWMLFKLNQLKQWLSLGQKPEDIPDSDGAWEQIAYLFQKARQDIKRHEADQQAALQRFNDILSVLPDAAVLLDSQHHILWANASAEKLLGIKDPQDRMQRLETLVRNPELHKLLTEHSLEKIQITAPRNRHISLRVNLIPLQGNTFLLNARDISQRLQLQRTRRAFVANASHELKTPLTVLMGYMELFEAEPNLSEQLQFGLQQSREQAQRMQHIIEDMLALSRLENQEDAPSRGQPVKFPQLLRKQIKAMQDTLAEGSHDLQADIDETLDINGIQADLISVVTNLLANAVKHTPIGTQIQVVWRRNDQAEACLSVIDNGTGIPEKHLAHLAERFYRVDAGRSREKGGTGLGLAIVKHAVQAHDGELKIESKPGRTEFRACFPSSRWVLQENAA</sequence>
<dbReference type="SMART" id="SM00388">
    <property type="entry name" value="HisKA"/>
    <property type="match status" value="1"/>
</dbReference>
<dbReference type="PANTHER" id="PTHR45453:SF1">
    <property type="entry name" value="PHOSPHATE REGULON SENSOR PROTEIN PHOR"/>
    <property type="match status" value="1"/>
</dbReference>
<dbReference type="InterPro" id="IPR005467">
    <property type="entry name" value="His_kinase_dom"/>
</dbReference>
<dbReference type="InterPro" id="IPR021766">
    <property type="entry name" value="PhoR_N"/>
</dbReference>
<reference evidence="20" key="1">
    <citation type="journal article" date="2023" name="Int. J. Mol. Sci.">
        <title>Metagenomics Revealed a New Genus 'Candidatus Thiocaldithrix dubininis' gen. nov., sp. nov. and a New Species 'Candidatus Thiothrix putei' sp. nov. in the Family Thiotrichaceae, Some Members of Which Have Traits of Both Na+- and H+-Motive Energetics.</title>
        <authorList>
            <person name="Ravin N.V."/>
            <person name="Muntyan M.S."/>
            <person name="Smolyakov D.D."/>
            <person name="Rudenko T.S."/>
            <person name="Beletsky A.V."/>
            <person name="Mardanov A.V."/>
            <person name="Grabovich M.Y."/>
        </authorList>
    </citation>
    <scope>NUCLEOTIDE SEQUENCE</scope>
    <source>
        <strain evidence="20">GKL-01</strain>
    </source>
</reference>
<evidence type="ECO:0000256" key="18">
    <source>
        <dbReference type="SAM" id="Phobius"/>
    </source>
</evidence>
<evidence type="ECO:0000256" key="9">
    <source>
        <dbReference type="ARBA" id="ARBA00022679"/>
    </source>
</evidence>
<keyword evidence="7" id="KW-0597">Phosphoprotein</keyword>
<dbReference type="InterPro" id="IPR036890">
    <property type="entry name" value="HATPase_C_sf"/>
</dbReference>
<protein>
    <recommendedName>
        <fullName evidence="4">Phosphate regulon sensor protein PhoR</fullName>
        <ecNumber evidence="3">2.7.13.3</ecNumber>
    </recommendedName>
</protein>
<dbReference type="FunFam" id="3.30.565.10:FF:000006">
    <property type="entry name" value="Sensor histidine kinase WalK"/>
    <property type="match status" value="1"/>
</dbReference>
<evidence type="ECO:0000256" key="4">
    <source>
        <dbReference type="ARBA" id="ARBA00019665"/>
    </source>
</evidence>
<evidence type="ECO:0000256" key="5">
    <source>
        <dbReference type="ARBA" id="ARBA00022448"/>
    </source>
</evidence>
<dbReference type="GO" id="GO:0005886">
    <property type="term" value="C:plasma membrane"/>
    <property type="evidence" value="ECO:0007669"/>
    <property type="project" value="UniProtKB-SubCell"/>
</dbReference>
<dbReference type="PRINTS" id="PR00344">
    <property type="entry name" value="BCTRLSENSOR"/>
</dbReference>
<keyword evidence="16 18" id="KW-0472">Membrane</keyword>
<keyword evidence="13" id="KW-0067">ATP-binding</keyword>
<dbReference type="InterPro" id="IPR050351">
    <property type="entry name" value="BphY/WalK/GraS-like"/>
</dbReference>
<dbReference type="SMART" id="SM00387">
    <property type="entry name" value="HATPase_c"/>
    <property type="match status" value="1"/>
</dbReference>
<evidence type="ECO:0000256" key="13">
    <source>
        <dbReference type="ARBA" id="ARBA00022840"/>
    </source>
</evidence>
<feature type="transmembrane region" description="Helical" evidence="18">
    <location>
        <begin position="12"/>
        <end position="30"/>
    </location>
</feature>
<feature type="domain" description="Histidine kinase" evidence="19">
    <location>
        <begin position="210"/>
        <end position="427"/>
    </location>
</feature>
<dbReference type="EC" id="2.7.13.3" evidence="3"/>
<evidence type="ECO:0000256" key="1">
    <source>
        <dbReference type="ARBA" id="ARBA00000085"/>
    </source>
</evidence>
<dbReference type="Pfam" id="PF02518">
    <property type="entry name" value="HATPase_c"/>
    <property type="match status" value="1"/>
</dbReference>
<organism evidence="20">
    <name type="scientific">Candidatus Thiocaldithrix dubininis</name>
    <dbReference type="NCBI Taxonomy" id="3080823"/>
    <lineage>
        <taxon>Bacteria</taxon>
        <taxon>Pseudomonadati</taxon>
        <taxon>Pseudomonadota</taxon>
        <taxon>Gammaproteobacteria</taxon>
        <taxon>Thiotrichales</taxon>
        <taxon>Thiotrichaceae</taxon>
        <taxon>Candidatus Thiocaldithrix</taxon>
    </lineage>
</organism>
<evidence type="ECO:0000256" key="16">
    <source>
        <dbReference type="ARBA" id="ARBA00023136"/>
    </source>
</evidence>
<dbReference type="AlphaFoldDB" id="A0AA95HCA8"/>
<dbReference type="InterPro" id="IPR014310">
    <property type="entry name" value="Sig_transdc_His_kinase_PhoR"/>
</dbReference>
<comment type="function">
    <text evidence="17">Member of the two-component regulatory system PhoR/PhoB involved in the phosphate regulon genes expression. PhoR may function as a membrane-associated protein kinase that phosphorylates PhoB in response to environmental signals.</text>
</comment>
<dbReference type="GO" id="GO:0005524">
    <property type="term" value="F:ATP binding"/>
    <property type="evidence" value="ECO:0007669"/>
    <property type="project" value="UniProtKB-KW"/>
</dbReference>
<dbReference type="InterPro" id="IPR003661">
    <property type="entry name" value="HisK_dim/P_dom"/>
</dbReference>
<dbReference type="InterPro" id="IPR004358">
    <property type="entry name" value="Sig_transdc_His_kin-like_C"/>
</dbReference>
<dbReference type="Pfam" id="PF13188">
    <property type="entry name" value="PAS_8"/>
    <property type="match status" value="1"/>
</dbReference>
<keyword evidence="10 18" id="KW-0812">Transmembrane</keyword>
<dbReference type="GO" id="GO:0016036">
    <property type="term" value="P:cellular response to phosphate starvation"/>
    <property type="evidence" value="ECO:0007669"/>
    <property type="project" value="TreeGrafter"/>
</dbReference>
<proteinExistence type="predicted"/>
<dbReference type="CDD" id="cd00082">
    <property type="entry name" value="HisKA"/>
    <property type="match status" value="1"/>
</dbReference>
<evidence type="ECO:0000256" key="11">
    <source>
        <dbReference type="ARBA" id="ARBA00022741"/>
    </source>
</evidence>
<keyword evidence="15" id="KW-0902">Two-component regulatory system</keyword>
<dbReference type="EMBL" id="CP124755">
    <property type="protein sequence ID" value="WGZ92111.1"/>
    <property type="molecule type" value="Genomic_DNA"/>
</dbReference>